<accession>A0A0C9USP3</accession>
<keyword evidence="2" id="KW-1185">Reference proteome</keyword>
<organism evidence="1 2">
    <name type="scientific">Sphaerobolus stellatus (strain SS14)</name>
    <dbReference type="NCBI Taxonomy" id="990650"/>
    <lineage>
        <taxon>Eukaryota</taxon>
        <taxon>Fungi</taxon>
        <taxon>Dikarya</taxon>
        <taxon>Basidiomycota</taxon>
        <taxon>Agaricomycotina</taxon>
        <taxon>Agaricomycetes</taxon>
        <taxon>Phallomycetidae</taxon>
        <taxon>Geastrales</taxon>
        <taxon>Sphaerobolaceae</taxon>
        <taxon>Sphaerobolus</taxon>
    </lineage>
</organism>
<dbReference type="Proteomes" id="UP000054279">
    <property type="component" value="Unassembled WGS sequence"/>
</dbReference>
<protein>
    <submittedName>
        <fullName evidence="1">Uncharacterized protein</fullName>
    </submittedName>
</protein>
<name>A0A0C9USP3_SPHS4</name>
<evidence type="ECO:0000313" key="1">
    <source>
        <dbReference type="EMBL" id="KIJ28250.1"/>
    </source>
</evidence>
<dbReference type="HOGENOM" id="CLU_2135126_0_0_1"/>
<proteinExistence type="predicted"/>
<evidence type="ECO:0000313" key="2">
    <source>
        <dbReference type="Proteomes" id="UP000054279"/>
    </source>
</evidence>
<reference evidence="1 2" key="1">
    <citation type="submission" date="2014-06" db="EMBL/GenBank/DDBJ databases">
        <title>Evolutionary Origins and Diversification of the Mycorrhizal Mutualists.</title>
        <authorList>
            <consortium name="DOE Joint Genome Institute"/>
            <consortium name="Mycorrhizal Genomics Consortium"/>
            <person name="Kohler A."/>
            <person name="Kuo A."/>
            <person name="Nagy L.G."/>
            <person name="Floudas D."/>
            <person name="Copeland A."/>
            <person name="Barry K.W."/>
            <person name="Cichocki N."/>
            <person name="Veneault-Fourrey C."/>
            <person name="LaButti K."/>
            <person name="Lindquist E.A."/>
            <person name="Lipzen A."/>
            <person name="Lundell T."/>
            <person name="Morin E."/>
            <person name="Murat C."/>
            <person name="Riley R."/>
            <person name="Ohm R."/>
            <person name="Sun H."/>
            <person name="Tunlid A."/>
            <person name="Henrissat B."/>
            <person name="Grigoriev I.V."/>
            <person name="Hibbett D.S."/>
            <person name="Martin F."/>
        </authorList>
    </citation>
    <scope>NUCLEOTIDE SEQUENCE [LARGE SCALE GENOMIC DNA]</scope>
    <source>
        <strain evidence="1 2">SS14</strain>
    </source>
</reference>
<dbReference type="AlphaFoldDB" id="A0A0C9USP3"/>
<dbReference type="EMBL" id="KN837311">
    <property type="protein sequence ID" value="KIJ28250.1"/>
    <property type="molecule type" value="Genomic_DNA"/>
</dbReference>
<gene>
    <name evidence="1" type="ORF">M422DRAFT_270482</name>
</gene>
<sequence length="113" mass="13192">MMMTIFNNSFSPEQPAKHNYAELASKSTVEEEIDWLPNGAQQQEFSCFKNQFEKEKCLTLTIDMPLELLETFWASETGLKFNIGEIAFLRKNLQTSVKKMECNNRKATKKLRY</sequence>